<name>A0A6J7UUU7_9ZZZZ</name>
<proteinExistence type="predicted"/>
<gene>
    <name evidence="1" type="ORF">UFOPK4354_01690</name>
</gene>
<protein>
    <submittedName>
        <fullName evidence="1">Unannotated protein</fullName>
    </submittedName>
</protein>
<organism evidence="1">
    <name type="scientific">freshwater metagenome</name>
    <dbReference type="NCBI Taxonomy" id="449393"/>
    <lineage>
        <taxon>unclassified sequences</taxon>
        <taxon>metagenomes</taxon>
        <taxon>ecological metagenomes</taxon>
    </lineage>
</organism>
<evidence type="ECO:0000313" key="1">
    <source>
        <dbReference type="EMBL" id="CAB5068872.1"/>
    </source>
</evidence>
<sequence>MLGPIENVLQTGAHKFGSTACHEFWASQRKEIMHGCNQGGFLNRGAHRNGQVNQVNVTGSRRNFRPVGCSPCVVEKRHW</sequence>
<dbReference type="AlphaFoldDB" id="A0A6J7UUU7"/>
<reference evidence="1" key="1">
    <citation type="submission" date="2020-05" db="EMBL/GenBank/DDBJ databases">
        <authorList>
            <person name="Chiriac C."/>
            <person name="Salcher M."/>
            <person name="Ghai R."/>
            <person name="Kavagutti S V."/>
        </authorList>
    </citation>
    <scope>NUCLEOTIDE SEQUENCE</scope>
</reference>
<accession>A0A6J7UUU7</accession>
<dbReference type="EMBL" id="CAFBQW010000239">
    <property type="protein sequence ID" value="CAB5068872.1"/>
    <property type="molecule type" value="Genomic_DNA"/>
</dbReference>